<keyword evidence="2" id="KW-1185">Reference proteome</keyword>
<dbReference type="PANTHER" id="PTHR46704:SF1">
    <property type="entry name" value="TELOMERE LENGTH REGULATION PROTEIN TEL2 HOMOLOG"/>
    <property type="match status" value="1"/>
</dbReference>
<gene>
    <name evidence="1" type="ORF">PEVE_00001681</name>
</gene>
<dbReference type="Proteomes" id="UP001159427">
    <property type="component" value="Unassembled WGS sequence"/>
</dbReference>
<dbReference type="EMBL" id="CALNXI010001096">
    <property type="protein sequence ID" value="CAH3155291.1"/>
    <property type="molecule type" value="Genomic_DNA"/>
</dbReference>
<comment type="caution">
    <text evidence="1">The sequence shown here is derived from an EMBL/GenBank/DDBJ whole genome shotgun (WGS) entry which is preliminary data.</text>
</comment>
<evidence type="ECO:0000313" key="1">
    <source>
        <dbReference type="EMBL" id="CAH3155291.1"/>
    </source>
</evidence>
<reference evidence="1 2" key="1">
    <citation type="submission" date="2022-05" db="EMBL/GenBank/DDBJ databases">
        <authorList>
            <consortium name="Genoscope - CEA"/>
            <person name="William W."/>
        </authorList>
    </citation>
    <scope>NUCLEOTIDE SEQUENCE [LARGE SCALE GENOMIC DNA]</scope>
</reference>
<accession>A0ABN8Q1G9</accession>
<proteinExistence type="predicted"/>
<dbReference type="PANTHER" id="PTHR46704">
    <property type="entry name" value="CXC DOMAIN-CONTAINING PROTEIN-RELATED"/>
    <property type="match status" value="1"/>
</dbReference>
<evidence type="ECO:0000313" key="2">
    <source>
        <dbReference type="Proteomes" id="UP001159427"/>
    </source>
</evidence>
<sequence length="512" mass="57428">MVTKDLATTQIEESLLKASSLGQKKLDTLVKERDPLPKNKALTFVSLYEAEKKEKEKSAAIKADRTILHRIITAYDAGRRVDLPRILSHELVSVPLAIADTTGQLRSGNKSVLIELLSGGMEYTQVTPVPGRSTLVIDGQALVMALGRPSVCNTFDDLADRFLKAVLVCGKDYDRIDVAFDRYRETSIKCANRKKRSRGHAPIRRVIEDGTVPLPRSWSNFLALDENKADLARFLSEKLLAGAPVSKIIIVSGGFHDEDTVKCSRPNIDFRALRGFHEEADTRIILHCIHSDAEFLVVACQDTDVFCLLIAHIDTMRCKQLWTKAGTSKKPKYLPIHTIRDRLKNSVSKIETILSFHAITGCDTVSFFAGHSKKTAWKAFAHHQKLLESLGDGDLDDTTVKSVEKFISRVYNASNAEVCNEARAALFSRCRSPEALPPTSDAARWHIARAHFQAMVWRQAHETNPTLPLPETMGWTKSDDGKLVPKLMTSCPCTRKLYRDDYLWVQIRMFNK</sequence>
<organism evidence="1 2">
    <name type="scientific">Porites evermanni</name>
    <dbReference type="NCBI Taxonomy" id="104178"/>
    <lineage>
        <taxon>Eukaryota</taxon>
        <taxon>Metazoa</taxon>
        <taxon>Cnidaria</taxon>
        <taxon>Anthozoa</taxon>
        <taxon>Hexacorallia</taxon>
        <taxon>Scleractinia</taxon>
        <taxon>Fungiina</taxon>
        <taxon>Poritidae</taxon>
        <taxon>Porites</taxon>
    </lineage>
</organism>
<protein>
    <submittedName>
        <fullName evidence="1">Uncharacterized protein</fullName>
    </submittedName>
</protein>
<name>A0ABN8Q1G9_9CNID</name>